<dbReference type="InterPro" id="IPR017853">
    <property type="entry name" value="GH"/>
</dbReference>
<accession>A0ABY7FG18</accession>
<dbReference type="PROSITE" id="PS52009">
    <property type="entry name" value="GH84"/>
    <property type="match status" value="1"/>
</dbReference>
<dbReference type="Proteomes" id="UP001164746">
    <property type="component" value="Chromosome 12"/>
</dbReference>
<evidence type="ECO:0000313" key="6">
    <source>
        <dbReference type="Proteomes" id="UP001164746"/>
    </source>
</evidence>
<dbReference type="Gene3D" id="3.20.20.80">
    <property type="entry name" value="Glycosidases"/>
    <property type="match status" value="1"/>
</dbReference>
<dbReference type="PANTHER" id="PTHR13170:SF16">
    <property type="entry name" value="PROTEIN O-GLCNACASE"/>
    <property type="match status" value="1"/>
</dbReference>
<name>A0ABY7FG18_MYAAR</name>
<protein>
    <submittedName>
        <fullName evidence="5">OGA-like protein</fullName>
    </submittedName>
</protein>
<feature type="compositionally biased region" description="Acidic residues" evidence="3">
    <location>
        <begin position="442"/>
        <end position="452"/>
    </location>
</feature>
<dbReference type="Gene3D" id="1.20.58.240">
    <property type="entry name" value="STAT, domain 1"/>
    <property type="match status" value="1"/>
</dbReference>
<evidence type="ECO:0000313" key="5">
    <source>
        <dbReference type="EMBL" id="WAR21015.1"/>
    </source>
</evidence>
<evidence type="ECO:0000256" key="1">
    <source>
        <dbReference type="ARBA" id="ARBA00022801"/>
    </source>
</evidence>
<dbReference type="PANTHER" id="PTHR13170">
    <property type="entry name" value="O-GLCNACASE"/>
    <property type="match status" value="1"/>
</dbReference>
<sequence>MFGLDSCSLKFKSKIGGLYSSWFGYNKKTEMTGSTEILDNQPLAKFLCGVVEGFYGIPWTTEQRKLLFQWMNYMGMTTYMYAPKDDAKHRAFWRDLYSVEEADNLTGLIEAATENNITFVYAISPGLDISFSSAKDVQCLKRKCEQVAAFGCHAFALLFDDIDPELSASDKSAFQSSACAQVSITNELFEHLGQPEFYFCPTEYCTSRAMPNLATSGYLNTVGSKLLNDIHILWTGCKVISKKITISELEEVAKVFRRPPVIWDNIHANDYDQRRMYLGPFDGRSADIIPYLRGVLTNPNCEFEANYIPLHTLGQWSRSNKNGVKKDIITDDDINNFDSKYQPKHALKIAIADWLMELNKSRHPPKSLAVATTPLAPAVPVPNINMPAPIQAYNELETTNLPTTNVNPVDPSMMNPTTSILVNSLVDPLCSPEVSPRRESDNESEISNENEPMDCVPCAISDSINVLENISMVPNIGSADSLMQLDSQPPNASTAEDKKLARVVESVISHEDLELLISFFYLPFEYAAIPVQMLQDLHLMKQNCYLLSSNPSSDNQAQISEWWEASNRFLTTVDRVQNLIVQLKKTANQAVGYYFYPYLWDMVGVLQTCAGFVRWLGMTKDYRDAFLSGDQEPWCFQGGLQAEFQAELYNICLKTCDDGADGTEVFPEHPNDEEGLMGYAVAALDAKTLKQREAVAWIPALREKYVKPASLPELTPAEELIQNFHNEPAPVPESVTSSFPSVIRLDVLSNRMEDCAVTKRLLASCLSGLRAQGSTGVYVELSVGDKCMLEHYRLMGFTPVNSSEQDDVVYLGRFL</sequence>
<dbReference type="Pfam" id="PF07555">
    <property type="entry name" value="NAGidase"/>
    <property type="match status" value="1"/>
</dbReference>
<keyword evidence="1" id="KW-0378">Hydrolase</keyword>
<keyword evidence="2" id="KW-0326">Glycosidase</keyword>
<feature type="domain" description="GH84" evidence="4">
    <location>
        <begin position="46"/>
        <end position="321"/>
    </location>
</feature>
<dbReference type="EMBL" id="CP111023">
    <property type="protein sequence ID" value="WAR21015.1"/>
    <property type="molecule type" value="Genomic_DNA"/>
</dbReference>
<gene>
    <name evidence="5" type="ORF">MAR_014989</name>
</gene>
<keyword evidence="6" id="KW-1185">Reference proteome</keyword>
<reference evidence="5" key="1">
    <citation type="submission" date="2022-11" db="EMBL/GenBank/DDBJ databases">
        <title>Centuries of genome instability and evolution in soft-shell clam transmissible cancer (bioRxiv).</title>
        <authorList>
            <person name="Hart S.F.M."/>
            <person name="Yonemitsu M.A."/>
            <person name="Giersch R.M."/>
            <person name="Beal B.F."/>
            <person name="Arriagada G."/>
            <person name="Davis B.W."/>
            <person name="Ostrander E.A."/>
            <person name="Goff S.P."/>
            <person name="Metzger M.J."/>
        </authorList>
    </citation>
    <scope>NUCLEOTIDE SEQUENCE</scope>
    <source>
        <strain evidence="5">MELC-2E11</strain>
        <tissue evidence="5">Siphon/mantle</tissue>
    </source>
</reference>
<dbReference type="SUPFAM" id="SSF51445">
    <property type="entry name" value="(Trans)glycosidases"/>
    <property type="match status" value="1"/>
</dbReference>
<proteinExistence type="predicted"/>
<evidence type="ECO:0000259" key="4">
    <source>
        <dbReference type="PROSITE" id="PS52009"/>
    </source>
</evidence>
<feature type="region of interest" description="Disordered" evidence="3">
    <location>
        <begin position="431"/>
        <end position="452"/>
    </location>
</feature>
<organism evidence="5 6">
    <name type="scientific">Mya arenaria</name>
    <name type="common">Soft-shell clam</name>
    <dbReference type="NCBI Taxonomy" id="6604"/>
    <lineage>
        <taxon>Eukaryota</taxon>
        <taxon>Metazoa</taxon>
        <taxon>Spiralia</taxon>
        <taxon>Lophotrochozoa</taxon>
        <taxon>Mollusca</taxon>
        <taxon>Bivalvia</taxon>
        <taxon>Autobranchia</taxon>
        <taxon>Heteroconchia</taxon>
        <taxon>Euheterodonta</taxon>
        <taxon>Imparidentia</taxon>
        <taxon>Neoheterodontei</taxon>
        <taxon>Myida</taxon>
        <taxon>Myoidea</taxon>
        <taxon>Myidae</taxon>
        <taxon>Mya</taxon>
    </lineage>
</organism>
<dbReference type="InterPro" id="IPR051822">
    <property type="entry name" value="Glycosyl_Hydrolase_84"/>
</dbReference>
<dbReference type="InterPro" id="IPR011496">
    <property type="entry name" value="O-GlcNAcase_cat"/>
</dbReference>
<evidence type="ECO:0000256" key="2">
    <source>
        <dbReference type="ARBA" id="ARBA00023295"/>
    </source>
</evidence>
<evidence type="ECO:0000256" key="3">
    <source>
        <dbReference type="SAM" id="MobiDB-lite"/>
    </source>
</evidence>